<dbReference type="EMBL" id="SZYD01000002">
    <property type="protein sequence ID" value="KAD7117733.1"/>
    <property type="molecule type" value="Genomic_DNA"/>
</dbReference>
<keyword evidence="3" id="KW-1185">Reference proteome</keyword>
<evidence type="ECO:0000256" key="1">
    <source>
        <dbReference type="SAM" id="MobiDB-lite"/>
    </source>
</evidence>
<dbReference type="Proteomes" id="UP000326396">
    <property type="component" value="Linkage Group LG10"/>
</dbReference>
<accession>A0A5N6PWX5</accession>
<evidence type="ECO:0000313" key="3">
    <source>
        <dbReference type="Proteomes" id="UP000326396"/>
    </source>
</evidence>
<protein>
    <submittedName>
        <fullName evidence="2">Uncharacterized protein</fullName>
    </submittedName>
</protein>
<dbReference type="AlphaFoldDB" id="A0A5N6PWX5"/>
<evidence type="ECO:0000313" key="2">
    <source>
        <dbReference type="EMBL" id="KAD7117733.1"/>
    </source>
</evidence>
<sequence length="167" mass="18523">MKKTTLHNFFKRKEAQAPLDNQQQTEESKHQKTPISELQENENQQEKHGNSELNNQSQILMKWRLGLASQGVDPLWWQVVMVATVRGGRGGKEIAGGRRIARRLAEIEEKEIEKSLKKLDKKANRVLIPVQKVTEAVDSAKGGIAGGDFEEGGRGKAKAELDGEGGV</sequence>
<feature type="compositionally biased region" description="Polar residues" evidence="1">
    <location>
        <begin position="33"/>
        <end position="42"/>
    </location>
</feature>
<reference evidence="2 3" key="1">
    <citation type="submission" date="2019-05" db="EMBL/GenBank/DDBJ databases">
        <title>Mikania micrantha, genome provides insights into the molecular mechanism of rapid growth.</title>
        <authorList>
            <person name="Liu B."/>
        </authorList>
    </citation>
    <scope>NUCLEOTIDE SEQUENCE [LARGE SCALE GENOMIC DNA]</scope>
    <source>
        <strain evidence="2">NLD-2019</strain>
        <tissue evidence="2">Leaf</tissue>
    </source>
</reference>
<comment type="caution">
    <text evidence="2">The sequence shown here is derived from an EMBL/GenBank/DDBJ whole genome shotgun (WGS) entry which is preliminary data.</text>
</comment>
<name>A0A5N6PWX5_9ASTR</name>
<gene>
    <name evidence="2" type="ORF">E3N88_05001</name>
</gene>
<feature type="region of interest" description="Disordered" evidence="1">
    <location>
        <begin position="1"/>
        <end position="52"/>
    </location>
</feature>
<feature type="compositionally biased region" description="Basic and acidic residues" evidence="1">
    <location>
        <begin position="151"/>
        <end position="161"/>
    </location>
</feature>
<feature type="region of interest" description="Disordered" evidence="1">
    <location>
        <begin position="141"/>
        <end position="167"/>
    </location>
</feature>
<proteinExistence type="predicted"/>
<organism evidence="2 3">
    <name type="scientific">Mikania micrantha</name>
    <name type="common">bitter vine</name>
    <dbReference type="NCBI Taxonomy" id="192012"/>
    <lineage>
        <taxon>Eukaryota</taxon>
        <taxon>Viridiplantae</taxon>
        <taxon>Streptophyta</taxon>
        <taxon>Embryophyta</taxon>
        <taxon>Tracheophyta</taxon>
        <taxon>Spermatophyta</taxon>
        <taxon>Magnoliopsida</taxon>
        <taxon>eudicotyledons</taxon>
        <taxon>Gunneridae</taxon>
        <taxon>Pentapetalae</taxon>
        <taxon>asterids</taxon>
        <taxon>campanulids</taxon>
        <taxon>Asterales</taxon>
        <taxon>Asteraceae</taxon>
        <taxon>Asteroideae</taxon>
        <taxon>Heliantheae alliance</taxon>
        <taxon>Eupatorieae</taxon>
        <taxon>Mikania</taxon>
    </lineage>
</organism>